<feature type="region of interest" description="Disordered" evidence="1">
    <location>
        <begin position="173"/>
        <end position="260"/>
    </location>
</feature>
<dbReference type="WormBase" id="SRAE_1000118200">
    <property type="protein sequence ID" value="SRP00083"/>
    <property type="gene ID" value="WBGene00257785"/>
</dbReference>
<feature type="compositionally biased region" description="Polar residues" evidence="1">
    <location>
        <begin position="196"/>
        <end position="212"/>
    </location>
</feature>
<dbReference type="RefSeq" id="XP_024502117.1">
    <property type="nucleotide sequence ID" value="XM_024648105.1"/>
</dbReference>
<feature type="compositionally biased region" description="Basic and acidic residues" evidence="1">
    <location>
        <begin position="248"/>
        <end position="260"/>
    </location>
</feature>
<name>A0A090KZF4_STRRB</name>
<dbReference type="GeneID" id="36375280"/>
<evidence type="ECO:0000313" key="3">
    <source>
        <dbReference type="Proteomes" id="UP000035682"/>
    </source>
</evidence>
<organism evidence="2">
    <name type="scientific">Strongyloides ratti</name>
    <name type="common">Parasitic roundworm</name>
    <dbReference type="NCBI Taxonomy" id="34506"/>
    <lineage>
        <taxon>Eukaryota</taxon>
        <taxon>Metazoa</taxon>
        <taxon>Ecdysozoa</taxon>
        <taxon>Nematoda</taxon>
        <taxon>Chromadorea</taxon>
        <taxon>Rhabditida</taxon>
        <taxon>Tylenchina</taxon>
        <taxon>Panagrolaimomorpha</taxon>
        <taxon>Strongyloidoidea</taxon>
        <taxon>Strongyloididae</taxon>
        <taxon>Strongyloides</taxon>
    </lineage>
</organism>
<reference evidence="4" key="2">
    <citation type="submission" date="2020-12" db="UniProtKB">
        <authorList>
            <consortium name="WormBaseParasite"/>
        </authorList>
    </citation>
    <scope>IDENTIFICATION</scope>
</reference>
<proteinExistence type="predicted"/>
<sequence length="260" mass="29931">MYEVKKFSRDALKWRFKSSFKSTESLVKDSSIASDSQETVGQTSEAQIKSVNDLSCQFEKMKLRRFVKNDCIGSKRKFTCIMSHNNKYLSMSPVFAIRKNYSQTPENSKTRKKNVNEVSTNSPIFSSSKRNIKTPRLCDSGNILKKLSDSAENSFKSRKVRVSRLKKNSSSIKPRDLFGVKENKNKKENNDENESFSKNGFNDSGISSNDSFSFIEDQPVQVVERKPTKVLKRKRDNEQTSSNSRMNQKVDLEQEKRSRL</sequence>
<gene>
    <name evidence="2 4 5" type="ORF">SRAE_1000118200</name>
</gene>
<evidence type="ECO:0000313" key="4">
    <source>
        <dbReference type="WBParaSite" id="SRAE_1000118200.1"/>
    </source>
</evidence>
<feature type="compositionally biased region" description="Polar residues" evidence="1">
    <location>
        <begin position="116"/>
        <end position="129"/>
    </location>
</feature>
<dbReference type="EMBL" id="LN609528">
    <property type="protein sequence ID" value="CEF62915.1"/>
    <property type="molecule type" value="Genomic_DNA"/>
</dbReference>
<dbReference type="STRING" id="34506.A0A090KZF4"/>
<dbReference type="AlphaFoldDB" id="A0A090KZF4"/>
<dbReference type="WBParaSite" id="SRAE_1000118200.1">
    <property type="protein sequence ID" value="SRAE_1000118200.1"/>
    <property type="gene ID" value="WBGene00257785"/>
</dbReference>
<evidence type="ECO:0000313" key="5">
    <source>
        <dbReference type="WormBase" id="SRAE_1000118200"/>
    </source>
</evidence>
<evidence type="ECO:0000256" key="1">
    <source>
        <dbReference type="SAM" id="MobiDB-lite"/>
    </source>
</evidence>
<dbReference type="Proteomes" id="UP000035682">
    <property type="component" value="Unplaced"/>
</dbReference>
<accession>A0A090KZF4</accession>
<evidence type="ECO:0000313" key="2">
    <source>
        <dbReference type="EMBL" id="CEF62915.1"/>
    </source>
</evidence>
<dbReference type="CTD" id="36375280"/>
<keyword evidence="3" id="KW-1185">Reference proteome</keyword>
<reference evidence="2 3" key="1">
    <citation type="submission" date="2014-09" db="EMBL/GenBank/DDBJ databases">
        <authorList>
            <person name="Martin A.A."/>
        </authorList>
    </citation>
    <scope>NUCLEOTIDE SEQUENCE</scope>
    <source>
        <strain evidence="3">ED321</strain>
        <strain evidence="2">ED321 Heterogonic</strain>
    </source>
</reference>
<feature type="region of interest" description="Disordered" evidence="1">
    <location>
        <begin position="102"/>
        <end position="133"/>
    </location>
</feature>
<feature type="compositionally biased region" description="Basic and acidic residues" evidence="1">
    <location>
        <begin position="173"/>
        <end position="190"/>
    </location>
</feature>
<protein>
    <submittedName>
        <fullName evidence="2 4">Uncharacterized protein</fullName>
    </submittedName>
</protein>